<organism evidence="2 3">
    <name type="scientific">Bradyrhizobium barranii</name>
    <dbReference type="NCBI Taxonomy" id="2992140"/>
    <lineage>
        <taxon>Bacteria</taxon>
        <taxon>Pseudomonadati</taxon>
        <taxon>Pseudomonadota</taxon>
        <taxon>Alphaproteobacteria</taxon>
        <taxon>Hyphomicrobiales</taxon>
        <taxon>Nitrobacteraceae</taxon>
        <taxon>Bradyrhizobium</taxon>
    </lineage>
</organism>
<protein>
    <submittedName>
        <fullName evidence="2">Uncharacterized protein</fullName>
    </submittedName>
</protein>
<keyword evidence="1" id="KW-1133">Transmembrane helix</keyword>
<gene>
    <name evidence="2" type="ORF">BjapCC829_39580</name>
</gene>
<reference evidence="2" key="1">
    <citation type="submission" date="2021-11" db="EMBL/GenBank/DDBJ databases">
        <title>Australian commercial rhizobial inoculants.</title>
        <authorList>
            <person name="Kohlmeier M.G."/>
            <person name="O'Hara G.W."/>
            <person name="Colombi E."/>
            <person name="Ramsay J.P."/>
            <person name="Terpolilli J."/>
        </authorList>
    </citation>
    <scope>NUCLEOTIDE SEQUENCE</scope>
    <source>
        <strain evidence="2">CC829</strain>
    </source>
</reference>
<sequence length="104" mass="10080">MTLWGLAIQTVAGFFGAHAAASAAHEHRFGFIGHSVAGLVGGALSGAFLQEAAITIVTGSGSLNPSTGAEVVVIHILSGAVAGGILTLAVGFLIAARSGGTPEA</sequence>
<dbReference type="RefSeq" id="WP_231143578.1">
    <property type="nucleotide sequence ID" value="NZ_CP088100.1"/>
</dbReference>
<keyword evidence="3" id="KW-1185">Reference proteome</keyword>
<feature type="transmembrane region" description="Helical" evidence="1">
    <location>
        <begin position="29"/>
        <end position="50"/>
    </location>
</feature>
<keyword evidence="1" id="KW-0472">Membrane</keyword>
<feature type="transmembrane region" description="Helical" evidence="1">
    <location>
        <begin position="71"/>
        <end position="96"/>
    </location>
</feature>
<accession>A0ABY3QJ88</accession>
<dbReference type="Proteomes" id="UP001430990">
    <property type="component" value="Chromosome"/>
</dbReference>
<keyword evidence="1" id="KW-0812">Transmembrane</keyword>
<dbReference type="EMBL" id="CP088100">
    <property type="protein sequence ID" value="UFW85938.1"/>
    <property type="molecule type" value="Genomic_DNA"/>
</dbReference>
<evidence type="ECO:0000313" key="2">
    <source>
        <dbReference type="EMBL" id="UFW85938.1"/>
    </source>
</evidence>
<name>A0ABY3QJ88_9BRAD</name>
<proteinExistence type="predicted"/>
<evidence type="ECO:0000313" key="3">
    <source>
        <dbReference type="Proteomes" id="UP001430990"/>
    </source>
</evidence>
<evidence type="ECO:0000256" key="1">
    <source>
        <dbReference type="SAM" id="Phobius"/>
    </source>
</evidence>